<evidence type="ECO:0008006" key="16">
    <source>
        <dbReference type="Google" id="ProtNLM"/>
    </source>
</evidence>
<dbReference type="Pfam" id="PF00664">
    <property type="entry name" value="ABC_membrane"/>
    <property type="match status" value="2"/>
</dbReference>
<feature type="transmembrane region" description="Helical" evidence="11">
    <location>
        <begin position="685"/>
        <end position="704"/>
    </location>
</feature>
<feature type="compositionally biased region" description="Low complexity" evidence="10">
    <location>
        <begin position="1389"/>
        <end position="1401"/>
    </location>
</feature>
<feature type="compositionally biased region" description="Basic and acidic residues" evidence="10">
    <location>
        <begin position="1"/>
        <end position="12"/>
    </location>
</feature>
<feature type="region of interest" description="Disordered" evidence="10">
    <location>
        <begin position="1375"/>
        <end position="1402"/>
    </location>
</feature>
<feature type="transmembrane region" description="Helical" evidence="11">
    <location>
        <begin position="563"/>
        <end position="582"/>
    </location>
</feature>
<feature type="region of interest" description="Disordered" evidence="10">
    <location>
        <begin position="1"/>
        <end position="31"/>
    </location>
</feature>
<feature type="transmembrane region" description="Helical" evidence="11">
    <location>
        <begin position="97"/>
        <end position="119"/>
    </location>
</feature>
<feature type="transmembrane region" description="Helical" evidence="11">
    <location>
        <begin position="376"/>
        <end position="408"/>
    </location>
</feature>
<evidence type="ECO:0000259" key="13">
    <source>
        <dbReference type="PROSITE" id="PS50929"/>
    </source>
</evidence>
<comment type="subcellular location">
    <subcellularLocation>
        <location evidence="1">Cell membrane</location>
        <topology evidence="1">Multi-pass membrane protein</topology>
    </subcellularLocation>
</comment>
<dbReference type="PROSITE" id="PS00211">
    <property type="entry name" value="ABC_TRANSPORTER_1"/>
    <property type="match status" value="2"/>
</dbReference>
<feature type="transmembrane region" description="Helical" evidence="11">
    <location>
        <begin position="335"/>
        <end position="355"/>
    </location>
</feature>
<evidence type="ECO:0000256" key="8">
    <source>
        <dbReference type="ARBA" id="ARBA00023136"/>
    </source>
</evidence>
<feature type="transmembrane region" description="Helical" evidence="11">
    <location>
        <begin position="447"/>
        <end position="470"/>
    </location>
</feature>
<dbReference type="InterPro" id="IPR036259">
    <property type="entry name" value="MFS_trans_sf"/>
</dbReference>
<evidence type="ECO:0000256" key="2">
    <source>
        <dbReference type="ARBA" id="ARBA00022448"/>
    </source>
</evidence>
<keyword evidence="5" id="KW-0547">Nucleotide-binding</keyword>
<dbReference type="PROSITE" id="PS50893">
    <property type="entry name" value="ABC_TRANSPORTER_2"/>
    <property type="match status" value="2"/>
</dbReference>
<dbReference type="PANTHER" id="PTHR24223:SF399">
    <property type="entry name" value="ABC TRANSPORTER ATNG"/>
    <property type="match status" value="1"/>
</dbReference>
<gene>
    <name evidence="14" type="ORF">Purlil1_4593</name>
</gene>
<dbReference type="PANTHER" id="PTHR24223">
    <property type="entry name" value="ATP-BINDING CASSETTE SUB-FAMILY C"/>
    <property type="match status" value="1"/>
</dbReference>
<dbReference type="SUPFAM" id="SSF103473">
    <property type="entry name" value="MFS general substrate transporter"/>
    <property type="match status" value="1"/>
</dbReference>
<feature type="transmembrane region" description="Helical" evidence="11">
    <location>
        <begin position="156"/>
        <end position="177"/>
    </location>
</feature>
<evidence type="ECO:0000256" key="9">
    <source>
        <dbReference type="ARBA" id="ARBA00023180"/>
    </source>
</evidence>
<dbReference type="Pfam" id="PF07690">
    <property type="entry name" value="MFS_1"/>
    <property type="match status" value="1"/>
</dbReference>
<dbReference type="CDD" id="cd03250">
    <property type="entry name" value="ABCC_MRP_domain1"/>
    <property type="match status" value="1"/>
</dbReference>
<organism evidence="14 15">
    <name type="scientific">Purpureocillium lilacinum</name>
    <name type="common">Paecilomyces lilacinus</name>
    <dbReference type="NCBI Taxonomy" id="33203"/>
    <lineage>
        <taxon>Eukaryota</taxon>
        <taxon>Fungi</taxon>
        <taxon>Dikarya</taxon>
        <taxon>Ascomycota</taxon>
        <taxon>Pezizomycotina</taxon>
        <taxon>Sordariomycetes</taxon>
        <taxon>Hypocreomycetidae</taxon>
        <taxon>Hypocreales</taxon>
        <taxon>Ophiocordycipitaceae</taxon>
        <taxon>Purpureocillium</taxon>
    </lineage>
</organism>
<feature type="transmembrane region" description="Helical" evidence="11">
    <location>
        <begin position="626"/>
        <end position="648"/>
    </location>
</feature>
<keyword evidence="15" id="KW-1185">Reference proteome</keyword>
<dbReference type="InterPro" id="IPR027417">
    <property type="entry name" value="P-loop_NTPase"/>
</dbReference>
<feature type="transmembrane region" description="Helical" evidence="11">
    <location>
        <begin position="414"/>
        <end position="435"/>
    </location>
</feature>
<keyword evidence="2" id="KW-0813">Transport</keyword>
<keyword evidence="3" id="KW-1003">Cell membrane</keyword>
<dbReference type="SMART" id="SM00382">
    <property type="entry name" value="AAA"/>
    <property type="match status" value="2"/>
</dbReference>
<dbReference type="CDD" id="cd06174">
    <property type="entry name" value="MFS"/>
    <property type="match status" value="1"/>
</dbReference>
<comment type="caution">
    <text evidence="14">The sequence shown here is derived from an EMBL/GenBank/DDBJ whole genome shotgun (WGS) entry which is preliminary data.</text>
</comment>
<feature type="transmembrane region" description="Helical" evidence="11">
    <location>
        <begin position="936"/>
        <end position="955"/>
    </location>
</feature>
<keyword evidence="9" id="KW-0325">Glycoprotein</keyword>
<reference evidence="14 15" key="1">
    <citation type="journal article" date="2024" name="Microbiol. Resour. Announc.">
        <title>Genome annotations for the ascomycete fungi Trichoderma harzianum, Trichoderma aggressivum, and Purpureocillium lilacinum.</title>
        <authorList>
            <person name="Beijen E.P.W."/>
            <person name="Ohm R.A."/>
        </authorList>
    </citation>
    <scope>NUCLEOTIDE SEQUENCE [LARGE SCALE GENOMIC DNA]</scope>
    <source>
        <strain evidence="14 15">CBS 150709</strain>
    </source>
</reference>
<feature type="domain" description="ABC transmembrane type-1" evidence="13">
    <location>
        <begin position="1522"/>
        <end position="1660"/>
    </location>
</feature>
<evidence type="ECO:0000259" key="12">
    <source>
        <dbReference type="PROSITE" id="PS50893"/>
    </source>
</evidence>
<feature type="transmembrane region" description="Helical" evidence="11">
    <location>
        <begin position="298"/>
        <end position="323"/>
    </location>
</feature>
<protein>
    <recommendedName>
        <fullName evidence="16">ABC transporter</fullName>
    </recommendedName>
</protein>
<evidence type="ECO:0000256" key="4">
    <source>
        <dbReference type="ARBA" id="ARBA00022692"/>
    </source>
</evidence>
<dbReference type="InterPro" id="IPR056227">
    <property type="entry name" value="TMD0_ABC"/>
</dbReference>
<feature type="domain" description="ABC transporter" evidence="12">
    <location>
        <begin position="1146"/>
        <end position="1374"/>
    </location>
</feature>
<evidence type="ECO:0000313" key="14">
    <source>
        <dbReference type="EMBL" id="KAK4091013.1"/>
    </source>
</evidence>
<dbReference type="CDD" id="cd18580">
    <property type="entry name" value="ABC_6TM_ABCC_D2"/>
    <property type="match status" value="1"/>
</dbReference>
<name>A0ABR0C4X1_PURLI</name>
<evidence type="ECO:0000313" key="15">
    <source>
        <dbReference type="Proteomes" id="UP001287286"/>
    </source>
</evidence>
<feature type="transmembrane region" description="Helical" evidence="11">
    <location>
        <begin position="660"/>
        <end position="679"/>
    </location>
</feature>
<feature type="transmembrane region" description="Helical" evidence="11">
    <location>
        <begin position="1602"/>
        <end position="1623"/>
    </location>
</feature>
<feature type="transmembrane region" description="Helical" evidence="11">
    <location>
        <begin position="1461"/>
        <end position="1482"/>
    </location>
</feature>
<dbReference type="Proteomes" id="UP001287286">
    <property type="component" value="Unassembled WGS sequence"/>
</dbReference>
<feature type="transmembrane region" description="Helical" evidence="11">
    <location>
        <begin position="189"/>
        <end position="211"/>
    </location>
</feature>
<feature type="transmembrane region" description="Helical" evidence="11">
    <location>
        <begin position="908"/>
        <end position="930"/>
    </location>
</feature>
<evidence type="ECO:0000256" key="1">
    <source>
        <dbReference type="ARBA" id="ARBA00004651"/>
    </source>
</evidence>
<feature type="transmembrane region" description="Helical" evidence="11">
    <location>
        <begin position="594"/>
        <end position="620"/>
    </location>
</feature>
<feature type="transmembrane region" description="Helical" evidence="11">
    <location>
        <begin position="217"/>
        <end position="238"/>
    </location>
</feature>
<feature type="transmembrane region" description="Helical" evidence="11">
    <location>
        <begin position="1417"/>
        <end position="1440"/>
    </location>
</feature>
<dbReference type="InterPro" id="IPR003439">
    <property type="entry name" value="ABC_transporter-like_ATP-bd"/>
</dbReference>
<keyword evidence="7 11" id="KW-1133">Transmembrane helix</keyword>
<feature type="transmembrane region" description="Helical" evidence="11">
    <location>
        <begin position="1054"/>
        <end position="1078"/>
    </location>
</feature>
<dbReference type="Pfam" id="PF00005">
    <property type="entry name" value="ABC_tran"/>
    <property type="match status" value="2"/>
</dbReference>
<keyword evidence="6" id="KW-0067">ATP-binding</keyword>
<accession>A0ABR0C4X1</accession>
<evidence type="ECO:0000256" key="7">
    <source>
        <dbReference type="ARBA" id="ARBA00022989"/>
    </source>
</evidence>
<evidence type="ECO:0000256" key="5">
    <source>
        <dbReference type="ARBA" id="ARBA00022741"/>
    </source>
</evidence>
<dbReference type="SUPFAM" id="SSF52540">
    <property type="entry name" value="P-loop containing nucleoside triphosphate hydrolases"/>
    <property type="match status" value="2"/>
</dbReference>
<dbReference type="InterPro" id="IPR003593">
    <property type="entry name" value="AAA+_ATPase"/>
</dbReference>
<feature type="transmembrane region" description="Helical" evidence="11">
    <location>
        <begin position="1502"/>
        <end position="1533"/>
    </location>
</feature>
<keyword evidence="8 11" id="KW-0472">Membrane</keyword>
<evidence type="ECO:0000256" key="6">
    <source>
        <dbReference type="ARBA" id="ARBA00022840"/>
    </source>
</evidence>
<dbReference type="Gene3D" id="3.40.50.300">
    <property type="entry name" value="P-loop containing nucleotide triphosphate hydrolases"/>
    <property type="match status" value="2"/>
</dbReference>
<dbReference type="EMBL" id="JAWRVI010000013">
    <property type="protein sequence ID" value="KAK4091013.1"/>
    <property type="molecule type" value="Genomic_DNA"/>
</dbReference>
<dbReference type="Gene3D" id="1.20.1250.20">
    <property type="entry name" value="MFS general substrate transporter like domains"/>
    <property type="match status" value="1"/>
</dbReference>
<evidence type="ECO:0000256" key="11">
    <source>
        <dbReference type="SAM" id="Phobius"/>
    </source>
</evidence>
<feature type="transmembrane region" description="Helical" evidence="11">
    <location>
        <begin position="39"/>
        <end position="59"/>
    </location>
</feature>
<dbReference type="PROSITE" id="PS50929">
    <property type="entry name" value="ABC_TM1F"/>
    <property type="match status" value="2"/>
</dbReference>
<feature type="transmembrane region" description="Helical" evidence="11">
    <location>
        <begin position="131"/>
        <end position="150"/>
    </location>
</feature>
<feature type="domain" description="ABC transmembrane type-1" evidence="13">
    <location>
        <begin position="807"/>
        <end position="1080"/>
    </location>
</feature>
<dbReference type="InterPro" id="IPR036640">
    <property type="entry name" value="ABC1_TM_sf"/>
</dbReference>
<dbReference type="InterPro" id="IPR011527">
    <property type="entry name" value="ABC1_TM_dom"/>
</dbReference>
<sequence length="1930" mass="209206">MADHGLQSDEQRPLLPQPRDGTPPEVPRDGARVTTSQRVVVIIICLAAMFSFEIGAGLVDISSSQLLEGIICCEHHDDVPYPPTDPRCKDTDVQADLAMLVGWQATCIFIPGLLTSLPYGVAADKYGRKPILMLSLFGLTAVTAFNILIFRYPEVFPLRLILLVALCTAVGGGPSVLNAMDAYMRFRSATFFLLAAANMGGELLGSPMAYLAMQRGAWFTAFLGLALMCLSMVCALALPETHPRMADRPRPQQPDEPCAAPPSTKGLLSLSAMRKGLGGFKTELAKSFRVVFLDDKRIGILLSGFVASSLGRFAMSLLVQYAAKRYGWSWSQAGLLVSVNALGCLVPIVIIVPLASRALTKLSIPALVKDLWIARISAVCLVIGTFGVGLAPTAALMVIGLVVSAFGFGDQVAMLYGMMGLLQNTGLIIAGPLIAVEFRVGLEWGGFWVGLPFLAAGCLCSVAAVIIFVVDVVDLGQYEAPATSTMPLVDADRLSSPNSGEAAKQIAWLLRAFRTLNRRARARNHLLSLNERAGAGMDWPWDNTFGPQRHGDFDFTLLFEQTILSIFPSSLLIAASSIYIYRRIRKPVVVRSGALLWTKLAATGFLLATEIGHAVVWIWASGWHPNTGFAAALLSCIGAVCIMSTVCAEHRHSLRPSTLLSIYLSITVLFDIARARSYFRRPGMATHGGLLTGIAFFKASLAILEEVSKRSLFKSQRGRSSLGPECTSGFWTRSLFLWLNSTLFLGFRRILSADDLDDIGPKFSSARLLKKFELYWAATRKSSKFCLSTACFRSVLGPILAPVLPRLVYTAFTFAQPFLLQAVVNALGREHLPRDTIGGLIGATILIYVGMAISHVCYQHLVYRLATLVRGALVSAIFNKTLKLKASEAQKAAAVTLMSTDIDGIEQGLVIGFGIWASLIELAIAAYLLATLVGGASLLVVIPALISSAVSAQVGKRMVPARKAWNQKVQTRVATTSDVLGQIKSIKMSGLSPAISKRIQGLRVVELVYSKRLRRLIVVMHSTASFARDITPVVVIAGGLFWTKVSGRLSAVDAFTTLSVVALISEPVAMLLLAWPMVGSLVGCMQRIQAYLLLEERTDTRAVMGTYQRSSDTQKQESECAQGTELKLLSRGVKTQGDSPIDAAAVELSDASIAAGDGGGDPILRNINILCPKSSLTIFVGPVGCGKSTLLKAILGEAKVTTGVVRIHTDRIAYCGQTPWLQNVCLRDNILGSSDFDPGWYETTIRACMLENDMRLFQDGDQTLVGSGGIQLSGGQRQRVALARAVYSRRPILVLDDVFSALDRKTARAILANLMGDDGVLRKSRTTVILATHSIEHLHRADKVFALDTNGGVREQSLSEVKSEANLARITVEDDDTEELEGSANDQQASASPSPPSVVSSEDAYERQRGDFSLYAFYLRSIGIVLVALWLCTVVVSAVANRIPQIFVRIWLDKAPENNKFFAGYAVLSATAFMWDGGMIGVRRESHNVAIESFRTDQLEDAFSLLADIGIIASGAAYTVAVMPFIAAALYFLQMYYLRTSRQMRHLDLEAKSPLYTQFTETAAGLQHIRAFGWQDDAMQRGLASLDHSQKPYYYMFCIQRWLMLVLDMLVMAIAVVLVTFALNFTHTSSQSAIGLALLNVITFGENLATLLDSWISLETSLGAIARLRSFTNETPVETDPAPVLDAALPKNWPDRGRIDFQDVTAKYDVTDETARQVLDLSVTIEPGQKVGIVGRTGSGKSSMILTLLHLLDHTGSVLIDGVDISQVSRQHIRSRITTLPQDPIQLRGSVRENLCPEGQSSARAGTADDASMISALARVGLWENVSAQGGLDVDLDDIGLSHGQKQLLCLARAILHHAAMGSKVVLVDEATSNMDHETDAKMQAVMAEAFAGCTILVVAHRLETIEDADVVLSLENGLLVKVTTRERTL</sequence>
<dbReference type="InterPro" id="IPR044746">
    <property type="entry name" value="ABCC_6TM_D1"/>
</dbReference>
<dbReference type="CDD" id="cd18579">
    <property type="entry name" value="ABC_6TM_ABCC_D1"/>
    <property type="match status" value="1"/>
</dbReference>
<dbReference type="InterPro" id="IPR050173">
    <property type="entry name" value="ABC_transporter_C-like"/>
</dbReference>
<feature type="domain" description="ABC transporter" evidence="12">
    <location>
        <begin position="1699"/>
        <end position="1930"/>
    </location>
</feature>
<keyword evidence="4 11" id="KW-0812">Transmembrane</keyword>
<dbReference type="InterPro" id="IPR017871">
    <property type="entry name" value="ABC_transporter-like_CS"/>
</dbReference>
<feature type="transmembrane region" description="Helical" evidence="11">
    <location>
        <begin position="836"/>
        <end position="855"/>
    </location>
</feature>
<evidence type="ECO:0000256" key="10">
    <source>
        <dbReference type="SAM" id="MobiDB-lite"/>
    </source>
</evidence>
<dbReference type="InterPro" id="IPR011701">
    <property type="entry name" value="MFS"/>
</dbReference>
<dbReference type="SUPFAM" id="SSF90123">
    <property type="entry name" value="ABC transporter transmembrane region"/>
    <property type="match status" value="2"/>
</dbReference>
<dbReference type="InterPro" id="IPR044726">
    <property type="entry name" value="ABCC_6TM_D2"/>
</dbReference>
<feature type="region of interest" description="Disordered" evidence="10">
    <location>
        <begin position="244"/>
        <end position="264"/>
    </location>
</feature>
<proteinExistence type="predicted"/>
<dbReference type="Gene3D" id="1.20.1560.10">
    <property type="entry name" value="ABC transporter type 1, transmembrane domain"/>
    <property type="match status" value="2"/>
</dbReference>
<evidence type="ECO:0000256" key="3">
    <source>
        <dbReference type="ARBA" id="ARBA00022475"/>
    </source>
</evidence>
<dbReference type="Pfam" id="PF24357">
    <property type="entry name" value="TMD0_ABC"/>
    <property type="match status" value="1"/>
</dbReference>